<evidence type="ECO:0000256" key="1">
    <source>
        <dbReference type="SAM" id="MobiDB-lite"/>
    </source>
</evidence>
<keyword evidence="3" id="KW-1185">Reference proteome</keyword>
<feature type="non-terminal residue" evidence="2">
    <location>
        <position position="1"/>
    </location>
</feature>
<name>A0ABS8W066_DATST</name>
<accession>A0ABS8W066</accession>
<evidence type="ECO:0000313" key="3">
    <source>
        <dbReference type="Proteomes" id="UP000823775"/>
    </source>
</evidence>
<reference evidence="2 3" key="1">
    <citation type="journal article" date="2021" name="BMC Genomics">
        <title>Datura genome reveals duplications of psychoactive alkaloid biosynthetic genes and high mutation rate following tissue culture.</title>
        <authorList>
            <person name="Rajewski A."/>
            <person name="Carter-House D."/>
            <person name="Stajich J."/>
            <person name="Litt A."/>
        </authorList>
    </citation>
    <scope>NUCLEOTIDE SEQUENCE [LARGE SCALE GENOMIC DNA]</scope>
    <source>
        <strain evidence="2">AR-01</strain>
    </source>
</reference>
<dbReference type="EMBL" id="JACEIK010006365">
    <property type="protein sequence ID" value="MCE2055582.1"/>
    <property type="molecule type" value="Genomic_DNA"/>
</dbReference>
<proteinExistence type="predicted"/>
<comment type="caution">
    <text evidence="2">The sequence shown here is derived from an EMBL/GenBank/DDBJ whole genome shotgun (WGS) entry which is preliminary data.</text>
</comment>
<organism evidence="2 3">
    <name type="scientific">Datura stramonium</name>
    <name type="common">Jimsonweed</name>
    <name type="synonym">Common thornapple</name>
    <dbReference type="NCBI Taxonomy" id="4076"/>
    <lineage>
        <taxon>Eukaryota</taxon>
        <taxon>Viridiplantae</taxon>
        <taxon>Streptophyta</taxon>
        <taxon>Embryophyta</taxon>
        <taxon>Tracheophyta</taxon>
        <taxon>Spermatophyta</taxon>
        <taxon>Magnoliopsida</taxon>
        <taxon>eudicotyledons</taxon>
        <taxon>Gunneridae</taxon>
        <taxon>Pentapetalae</taxon>
        <taxon>asterids</taxon>
        <taxon>lamiids</taxon>
        <taxon>Solanales</taxon>
        <taxon>Solanaceae</taxon>
        <taxon>Solanoideae</taxon>
        <taxon>Datureae</taxon>
        <taxon>Datura</taxon>
    </lineage>
</organism>
<protein>
    <submittedName>
        <fullName evidence="2">Uncharacterized protein</fullName>
    </submittedName>
</protein>
<evidence type="ECO:0000313" key="2">
    <source>
        <dbReference type="EMBL" id="MCE2055582.1"/>
    </source>
</evidence>
<gene>
    <name evidence="2" type="ORF">HAX54_042915</name>
</gene>
<dbReference type="Proteomes" id="UP000823775">
    <property type="component" value="Unassembled WGS sequence"/>
</dbReference>
<sequence length="99" mass="10739">SSSPRFSPSRAIPRLVRSPTPSLPRGPTPPRVAGKMPFAPEDDDPVMDHIEVAELSTTRLESLAFARMKPHIGNNASTSSAQRPGFPAIILVYVPHDLE</sequence>
<feature type="compositionally biased region" description="Pro residues" evidence="1">
    <location>
        <begin position="21"/>
        <end position="30"/>
    </location>
</feature>
<feature type="region of interest" description="Disordered" evidence="1">
    <location>
        <begin position="1"/>
        <end position="44"/>
    </location>
</feature>